<feature type="region of interest" description="Disordered" evidence="1">
    <location>
        <begin position="100"/>
        <end position="175"/>
    </location>
</feature>
<dbReference type="NCBIfam" id="TIGR01167">
    <property type="entry name" value="LPXTG_anchor"/>
    <property type="match status" value="1"/>
</dbReference>
<dbReference type="EMBL" id="BMMV01000017">
    <property type="protein sequence ID" value="GGK10729.1"/>
    <property type="molecule type" value="Genomic_DNA"/>
</dbReference>
<feature type="compositionally biased region" description="Low complexity" evidence="1">
    <location>
        <begin position="148"/>
        <end position="164"/>
    </location>
</feature>
<reference evidence="5" key="1">
    <citation type="journal article" date="2019" name="Int. J. Syst. Evol. Microbiol.">
        <title>The Global Catalogue of Microorganisms (GCM) 10K type strain sequencing project: providing services to taxonomists for standard genome sequencing and annotation.</title>
        <authorList>
            <consortium name="The Broad Institute Genomics Platform"/>
            <consortium name="The Broad Institute Genome Sequencing Center for Infectious Disease"/>
            <person name="Wu L."/>
            <person name="Ma J."/>
        </authorList>
    </citation>
    <scope>NUCLEOTIDE SEQUENCE [LARGE SCALE GENOMIC DNA]</scope>
    <source>
        <strain evidence="5">CGMCC 4.7275</strain>
    </source>
</reference>
<evidence type="ECO:0008006" key="6">
    <source>
        <dbReference type="Google" id="ProtNLM"/>
    </source>
</evidence>
<keyword evidence="2" id="KW-1133">Transmembrane helix</keyword>
<feature type="transmembrane region" description="Helical" evidence="2">
    <location>
        <begin position="179"/>
        <end position="198"/>
    </location>
</feature>
<sequence length="206" mass="21048">MTVFNRSWRRPGALVTVAAAGALGVGLFAAPAVAHTPAWAVTCSEVSVDLVNYTADAENTVTLSVDGKELLATEKFGGEFHKKIELPKHDKELTLHLVVKDGSGNDGSLDDTKTAPVCEGTEPEPTPSTTPPSDEPEPTPTEAKPEPSKTTAAAAVPSSQPSPAGDDLAETGSSSTTPLIAGAAAVILVAGAGITWAARKRRAVGN</sequence>
<dbReference type="RefSeq" id="WP_189109663.1">
    <property type="nucleotide sequence ID" value="NZ_BMMV01000017.1"/>
</dbReference>
<name>A0ABQ2EGK8_9ACTN</name>
<dbReference type="NCBIfam" id="NF041528">
    <property type="entry name" value="strep_LAETG"/>
    <property type="match status" value="1"/>
</dbReference>
<gene>
    <name evidence="4" type="ORF">GCM10011583_48570</name>
</gene>
<dbReference type="Proteomes" id="UP000660265">
    <property type="component" value="Unassembled WGS sequence"/>
</dbReference>
<comment type="caution">
    <text evidence="4">The sequence shown here is derived from an EMBL/GenBank/DDBJ whole genome shotgun (WGS) entry which is preliminary data.</text>
</comment>
<evidence type="ECO:0000256" key="1">
    <source>
        <dbReference type="SAM" id="MobiDB-lite"/>
    </source>
</evidence>
<proteinExistence type="predicted"/>
<keyword evidence="5" id="KW-1185">Reference proteome</keyword>
<keyword evidence="3" id="KW-0732">Signal</keyword>
<evidence type="ECO:0000313" key="5">
    <source>
        <dbReference type="Proteomes" id="UP000660265"/>
    </source>
</evidence>
<feature type="signal peptide" evidence="3">
    <location>
        <begin position="1"/>
        <end position="34"/>
    </location>
</feature>
<evidence type="ECO:0000256" key="3">
    <source>
        <dbReference type="SAM" id="SignalP"/>
    </source>
</evidence>
<evidence type="ECO:0000313" key="4">
    <source>
        <dbReference type="EMBL" id="GGK10729.1"/>
    </source>
</evidence>
<feature type="chain" id="PRO_5046927847" description="LPXTG cell wall anchor domain-containing protein" evidence="3">
    <location>
        <begin position="35"/>
        <end position="206"/>
    </location>
</feature>
<evidence type="ECO:0000256" key="2">
    <source>
        <dbReference type="SAM" id="Phobius"/>
    </source>
</evidence>
<keyword evidence="2" id="KW-0812">Transmembrane</keyword>
<keyword evidence="2" id="KW-0472">Membrane</keyword>
<protein>
    <recommendedName>
        <fullName evidence="6">LPXTG cell wall anchor domain-containing protein</fullName>
    </recommendedName>
</protein>
<organism evidence="4 5">
    <name type="scientific">Streptomyces camponoticapitis</name>
    <dbReference type="NCBI Taxonomy" id="1616125"/>
    <lineage>
        <taxon>Bacteria</taxon>
        <taxon>Bacillati</taxon>
        <taxon>Actinomycetota</taxon>
        <taxon>Actinomycetes</taxon>
        <taxon>Kitasatosporales</taxon>
        <taxon>Streptomycetaceae</taxon>
        <taxon>Streptomyces</taxon>
    </lineage>
</organism>
<accession>A0ABQ2EGK8</accession>